<name>A0ABU7K053_9NOCA</name>
<dbReference type="SUPFAM" id="SSF52540">
    <property type="entry name" value="P-loop containing nucleoside triphosphate hydrolases"/>
    <property type="match status" value="1"/>
</dbReference>
<dbReference type="PROSITE" id="PS51198">
    <property type="entry name" value="UVRD_HELICASE_ATP_BIND"/>
    <property type="match status" value="1"/>
</dbReference>
<evidence type="ECO:0000313" key="16">
    <source>
        <dbReference type="Proteomes" id="UP001331936"/>
    </source>
</evidence>
<comment type="caution">
    <text evidence="12">Lacks conserved residue(s) required for the propagation of feature annotation.</text>
</comment>
<dbReference type="EMBL" id="JAUZMZ010000371">
    <property type="protein sequence ID" value="MEE2035545.1"/>
    <property type="molecule type" value="Genomic_DNA"/>
</dbReference>
<keyword evidence="16" id="KW-1185">Reference proteome</keyword>
<evidence type="ECO:0000256" key="6">
    <source>
        <dbReference type="ARBA" id="ARBA00022840"/>
    </source>
</evidence>
<keyword evidence="6 12" id="KW-0067">ATP-binding</keyword>
<dbReference type="EC" id="5.6.2.4" evidence="10"/>
<reference evidence="15 16" key="1">
    <citation type="submission" date="2023-08" db="EMBL/GenBank/DDBJ databases">
        <authorList>
            <person name="Girao M."/>
            <person name="Carvalho M.F."/>
        </authorList>
    </citation>
    <scope>NUCLEOTIDE SEQUENCE [LARGE SCALE GENOMIC DNA]</scope>
    <source>
        <strain evidence="15 16">CC-R104</strain>
    </source>
</reference>
<dbReference type="InterPro" id="IPR027417">
    <property type="entry name" value="P-loop_NTPase"/>
</dbReference>
<dbReference type="PANTHER" id="PTHR11070:SF55">
    <property type="entry name" value="DNA 3'-5' HELICASE"/>
    <property type="match status" value="1"/>
</dbReference>
<evidence type="ECO:0000256" key="5">
    <source>
        <dbReference type="ARBA" id="ARBA00022806"/>
    </source>
</evidence>
<evidence type="ECO:0000256" key="3">
    <source>
        <dbReference type="ARBA" id="ARBA00022763"/>
    </source>
</evidence>
<evidence type="ECO:0000313" key="15">
    <source>
        <dbReference type="EMBL" id="MEE2035545.1"/>
    </source>
</evidence>
<proteinExistence type="inferred from homology"/>
<evidence type="ECO:0000259" key="14">
    <source>
        <dbReference type="PROSITE" id="PS51217"/>
    </source>
</evidence>
<dbReference type="Gene3D" id="1.10.486.10">
    <property type="entry name" value="PCRA, domain 4"/>
    <property type="match status" value="1"/>
</dbReference>
<dbReference type="InterPro" id="IPR014017">
    <property type="entry name" value="DNA_helicase_UvrD-like_C"/>
</dbReference>
<accession>A0ABU7K053</accession>
<feature type="non-terminal residue" evidence="15">
    <location>
        <position position="425"/>
    </location>
</feature>
<dbReference type="Gene3D" id="3.40.50.300">
    <property type="entry name" value="P-loop containing nucleotide triphosphate hydrolases"/>
    <property type="match status" value="2"/>
</dbReference>
<dbReference type="InterPro" id="IPR000212">
    <property type="entry name" value="DNA_helicase_UvrD/REP"/>
</dbReference>
<evidence type="ECO:0000256" key="7">
    <source>
        <dbReference type="ARBA" id="ARBA00023204"/>
    </source>
</evidence>
<evidence type="ECO:0000256" key="9">
    <source>
        <dbReference type="ARBA" id="ARBA00034617"/>
    </source>
</evidence>
<keyword evidence="4 12" id="KW-0378">Hydrolase</keyword>
<dbReference type="Gene3D" id="1.10.10.160">
    <property type="match status" value="1"/>
</dbReference>
<feature type="domain" description="UvrD-like helicase C-terminal" evidence="14">
    <location>
        <begin position="122"/>
        <end position="425"/>
    </location>
</feature>
<comment type="catalytic activity">
    <reaction evidence="9">
        <text>Couples ATP hydrolysis with the unwinding of duplex DNA by translocating in the 3'-5' direction.</text>
        <dbReference type="EC" id="5.6.2.4"/>
    </reaction>
</comment>
<evidence type="ECO:0000259" key="13">
    <source>
        <dbReference type="PROSITE" id="PS51198"/>
    </source>
</evidence>
<comment type="catalytic activity">
    <reaction evidence="11">
        <text>ATP + H2O = ADP + phosphate + H(+)</text>
        <dbReference type="Rhea" id="RHEA:13065"/>
        <dbReference type="ChEBI" id="CHEBI:15377"/>
        <dbReference type="ChEBI" id="CHEBI:15378"/>
        <dbReference type="ChEBI" id="CHEBI:30616"/>
        <dbReference type="ChEBI" id="CHEBI:43474"/>
        <dbReference type="ChEBI" id="CHEBI:456216"/>
        <dbReference type="EC" id="5.6.2.4"/>
    </reaction>
</comment>
<organism evidence="15 16">
    <name type="scientific">Rhodococcus chondri</name>
    <dbReference type="NCBI Taxonomy" id="3065941"/>
    <lineage>
        <taxon>Bacteria</taxon>
        <taxon>Bacillati</taxon>
        <taxon>Actinomycetota</taxon>
        <taxon>Actinomycetes</taxon>
        <taxon>Mycobacteriales</taxon>
        <taxon>Nocardiaceae</taxon>
        <taxon>Rhodococcus</taxon>
    </lineage>
</organism>
<feature type="non-terminal residue" evidence="15">
    <location>
        <position position="1"/>
    </location>
</feature>
<dbReference type="PROSITE" id="PS51217">
    <property type="entry name" value="UVRD_HELICASE_CTER"/>
    <property type="match status" value="1"/>
</dbReference>
<protein>
    <recommendedName>
        <fullName evidence="10">DNA 3'-5' helicase</fullName>
        <ecNumber evidence="10">5.6.2.4</ecNumber>
    </recommendedName>
</protein>
<comment type="similarity">
    <text evidence="1">Belongs to the helicase family. UvrD subfamily.</text>
</comment>
<comment type="caution">
    <text evidence="15">The sequence shown here is derived from an EMBL/GenBank/DDBJ whole genome shotgun (WGS) entry which is preliminary data.</text>
</comment>
<evidence type="ECO:0000256" key="11">
    <source>
        <dbReference type="ARBA" id="ARBA00048988"/>
    </source>
</evidence>
<dbReference type="GO" id="GO:0004386">
    <property type="term" value="F:helicase activity"/>
    <property type="evidence" value="ECO:0007669"/>
    <property type="project" value="UniProtKB-KW"/>
</dbReference>
<evidence type="ECO:0000256" key="8">
    <source>
        <dbReference type="ARBA" id="ARBA00023235"/>
    </source>
</evidence>
<dbReference type="GO" id="GO:0016787">
    <property type="term" value="F:hydrolase activity"/>
    <property type="evidence" value="ECO:0007669"/>
    <property type="project" value="UniProtKB-KW"/>
</dbReference>
<dbReference type="PANTHER" id="PTHR11070">
    <property type="entry name" value="UVRD / RECB / PCRA DNA HELICASE FAMILY MEMBER"/>
    <property type="match status" value="1"/>
</dbReference>
<feature type="domain" description="UvrD-like helicase ATP-binding" evidence="13">
    <location>
        <begin position="1"/>
        <end position="121"/>
    </location>
</feature>
<dbReference type="Proteomes" id="UP001331936">
    <property type="component" value="Unassembled WGS sequence"/>
</dbReference>
<keyword evidence="5 12" id="KW-0347">Helicase</keyword>
<evidence type="ECO:0000256" key="1">
    <source>
        <dbReference type="ARBA" id="ARBA00009922"/>
    </source>
</evidence>
<evidence type="ECO:0000256" key="12">
    <source>
        <dbReference type="PROSITE-ProRule" id="PRU00560"/>
    </source>
</evidence>
<keyword evidence="7" id="KW-0234">DNA repair</keyword>
<sequence>QRLADTLRREGALDFGSQMSLAARVARDHPEVGLSERERFRVVLLDEYQDTGHAQRVLLSALFGGGQDPDLAVTAVGDPMQSIYGWRGASAANLPRFATDFALPGGVPAPRLELLTSWRNPPEALELANVSSEPLRDRGVTVSRLRPRPDATDGDVRLALLPDVEAEREWVADRIAAEYAAALAAETPPPTAAVLVRRNADAAPVAEALRARGLPVEVVGLGGLLHTPEVADVLAMLRLAADPMAGSAAVRVLTGARWQLGAADLKALWRRAQELAISGRFGVSGAVTDPDALDDALDSALPGEYADQAGLADAISDPGDRKQYSTFGYARITALGKELASLRERLGQPLTELVAEVERIMGIGIEAQARVDSRGGIAGREHLDAFADVVASYAGRGNATLSGLLAYLAAAEEIEKGLAPGEVEV</sequence>
<evidence type="ECO:0000256" key="4">
    <source>
        <dbReference type="ARBA" id="ARBA00022801"/>
    </source>
</evidence>
<dbReference type="Pfam" id="PF13361">
    <property type="entry name" value="UvrD_C"/>
    <property type="match status" value="1"/>
</dbReference>
<dbReference type="RefSeq" id="WP_330154838.1">
    <property type="nucleotide sequence ID" value="NZ_JAUZMZ010000371.1"/>
</dbReference>
<keyword evidence="8" id="KW-0413">Isomerase</keyword>
<dbReference type="InterPro" id="IPR013986">
    <property type="entry name" value="DExx_box_DNA_helicase_dom_sf"/>
</dbReference>
<dbReference type="Pfam" id="PF00580">
    <property type="entry name" value="UvrD-helicase"/>
    <property type="match status" value="1"/>
</dbReference>
<keyword evidence="3" id="KW-0227">DNA damage</keyword>
<evidence type="ECO:0000256" key="2">
    <source>
        <dbReference type="ARBA" id="ARBA00022741"/>
    </source>
</evidence>
<evidence type="ECO:0000256" key="10">
    <source>
        <dbReference type="ARBA" id="ARBA00034808"/>
    </source>
</evidence>
<dbReference type="InterPro" id="IPR014016">
    <property type="entry name" value="UvrD-like_ATP-bd"/>
</dbReference>
<keyword evidence="2 12" id="KW-0547">Nucleotide-binding</keyword>
<gene>
    <name evidence="15" type="ORF">Q8814_26175</name>
</gene>